<evidence type="ECO:0000313" key="4">
    <source>
        <dbReference type="Proteomes" id="UP000468717"/>
    </source>
</evidence>
<dbReference type="EMBL" id="WFLI01000048">
    <property type="protein sequence ID" value="KAB8059653.1"/>
    <property type="molecule type" value="Genomic_DNA"/>
</dbReference>
<organism evidence="3 4">
    <name type="scientific">Janthinobacterium violaceinigrum</name>
    <dbReference type="NCBI Taxonomy" id="2654252"/>
    <lineage>
        <taxon>Bacteria</taxon>
        <taxon>Pseudomonadati</taxon>
        <taxon>Pseudomonadota</taxon>
        <taxon>Betaproteobacteria</taxon>
        <taxon>Burkholderiales</taxon>
        <taxon>Oxalobacteraceae</taxon>
        <taxon>Janthinobacterium</taxon>
    </lineage>
</organism>
<sequence length="2409" mass="244884">REHGLIFSGGDMAIGGYLDGNRIATGWAGSVTNASATIEALGSLNLGASQVNVLNNHLVFEEGREITEKISEYQTVAPTDGTIFDGTTYAEGAPGVSILGKLYSPGNYMLLRTPDGKGFNLFWHREVTRTTKESVVMGSDPGRIISGGNMKIGSSAIVNDNSHILAGGALDIDRAILQNKEVQGKKTVHEVGTVTKTELFATAQNQMSRASVQTIDMTIMLPSNTPTTARIEQFSASIGQGAKPASVSVAGVNAAVEGIGRTTATVNTSSVIVASVGVESSGHVNGKEIGYVDGEGAIQKTDRAGNSASDAVVGVAPTSQLNAAKSIAADSASELNHVSTVAAGLVAGQSAALASGGNGINGSTRTGDAARAVAVDTVSGARVNAASGGGQYGGGVDATLLARSSAGTATVVPGGNGSGGAHGGAIGQAGDVGRVTSTQLSGIAGIEADPHTGLTTVTGAGITGDQVRGTNGPGGIADASTIGRAAEIATLASSSVSGVDGAQAPGAAELGSVTRVGIAAVPVQGGNGPGSAANAGTIGQGGAVGQLATKAVAAAEGAQTGAATGLSPLKDVVIAASTGSAANAGAVSGEGQVRMNGITQVKLGNPSTRAQVVRTTGSSLQIPNASLYQIRSAPSSRYLVETDPRFASYREWTGSDYLLSQIKNDPSVTQKRLGDGFYEQRLVREQIAELTGQRFVGDYTSDEQQYKALMDQGAAFAKQWDLRPGIALTAEQMAGLTSDIVWLVEQDVVLADGSTQKVLAPQVYVRVREGDIDGQGGLLAGKEVNLNLEGDLVNSGTIAGRTIVKLNADNIENMGGRISGDAISATARNDLNNIGGTISANSELLISAGRDVNVKTSTQSLDRDDGKNSLSLTSLDRLAGLYVTGDGTVNGGNLLVSAGRDVNIAGASIANTANGGGIGITAGRDIAVTTVSSHSEQRMEGYAGRYTTDSSVKETVSNISAAGDIRMSAGDNILLKAAGVHASETLQLTADRNIDMSTARDTETHQSWYGSGSTKNSSQGSELGGKQIVMLAGNDINNVGGQVVAADKLIAGAGRDINVVTTTVNNASERWTDNISSSTTVGSTAGMYVTGTDQGHALVVQAGRDVTVTGGVIANAGVNGQTSVIAGNNLTLNTVTVASTHNDIRNADNYSKQSKTGEVGSQIMGAGNVNLQAGHDLTARAADVQAGGTLGLLAGNDISLVNGFQNEVSDTASKSTKEGFWNKTTTTKHDVVDTTTAIGTSLGGSSVTVQAGHDLQVTGSSILSDDATRLLAGNNITIDAATNTVYELHHSSTKKSGFMSSGGIGFSYGTKTTTVDQERDATLQSGEARSSIGATGGALTMVAGNNVTIGGSDILAATDLDIIGKSVTIKPGQDNEKGKFEVKTTQDGLTLALGGSVISAIQTLQTMSTAASTAKDGRVTAMAAATAAMAANGAAKEMMKEGPSISISLTAGHSESIQTQNTASTTHSGSVLTGNNINITALGGGKDSNVNILGSDLNAKNDIRLHADNNVNLLAAQDTESQHSKSSSLSASVGVKAIVSTQGTSFGFTASVSGSKGHEDGDGTTQLNTHVNAGDKLVITSGGDTNIKGAVVSANQVIADIKGNLNLESLQDLAKFDSKSQSISASGTVGIGASFSGSYSQSNMHNDYASVQEQSGIRAGNGGFQIKVGGNTDLKGAVISATEAGKLNSSLTTATLTHSDIANHAISKGSSVGVSGGFSVAGKETEENKNLTNVGGKGGTTAGLPSMVALSENATSTTRSGISGGTLLITDDAAQRAATGKGADEAIADVNRDVTTGVDSSGKIGNNFDKAKLQATMDVTAAFAAAAAEKLGTYASEKLEEATALAEEAYKLRETDPERSAELTRQSVELTENWKEGGLARVALHTAIGGLAGGTNGALGAGAAALSTDSIAKQLKQLDMPETLRDALTLAAGAAVGAAAGGATGAAAAANEVANNYLKHEEILELGQQEAACDGGKGNADACEKANKLRFTSADRDAELAACTGNNGAKCEELRSLVLGSVMGIVQQRDGHSDENYIVESNRTFDIAISSGSTDGNDPRNMPYDPSIEGIRIFTSSDGSNITGQGNADLYPPTRSLIGDMYRASMRETLDSSNSWDVRAGYGTTALISAIPGMYNDMSSGFLNSPNNLIGGSNYMVDGWKDGNWNLFSAGLMRAGIGVLDLGGGAFVLKGSITANLKAQEYAAYSAYSRSTYQASATAENQILLNQNPRIIAGAEPSSLLQQPGAVDNLLYGARVGEGLPGAQGVVIPGRPTTDQLANLSAKHEVEFGVTYTLGNGKGGSGGFYTLYSGTKKTVSIGEISGDKMLISHTHPDGAAFASGYYEIVNGREVFKGDQGVLELLQKAGSPQRTSTIIPLERSDGVKAPPFKFSVEDSNLDYGISNGTIVPRR</sequence>
<gene>
    <name evidence="3" type="ORF">GCN75_26040</name>
</gene>
<name>A0A6I1HM89_9BURK</name>
<dbReference type="Proteomes" id="UP000468717">
    <property type="component" value="Unassembled WGS sequence"/>
</dbReference>
<feature type="compositionally biased region" description="Polar residues" evidence="1">
    <location>
        <begin position="1005"/>
        <end position="1021"/>
    </location>
</feature>
<dbReference type="Pfam" id="PF13332">
    <property type="entry name" value="Fil_haemagg_2"/>
    <property type="match status" value="4"/>
</dbReference>
<comment type="caution">
    <text evidence="3">The sequence shown here is derived from an EMBL/GenBank/DDBJ whole genome shotgun (WGS) entry which is preliminary data.</text>
</comment>
<evidence type="ECO:0000259" key="2">
    <source>
        <dbReference type="Pfam" id="PF21726"/>
    </source>
</evidence>
<protein>
    <recommendedName>
        <fullName evidence="2">DUF6862 domain-containing protein</fullName>
    </recommendedName>
</protein>
<dbReference type="InterPro" id="IPR049271">
    <property type="entry name" value="DUF6862"/>
</dbReference>
<dbReference type="GO" id="GO:0003824">
    <property type="term" value="F:catalytic activity"/>
    <property type="evidence" value="ECO:0007669"/>
    <property type="project" value="UniProtKB-ARBA"/>
</dbReference>
<proteinExistence type="predicted"/>
<dbReference type="InterPro" id="IPR025157">
    <property type="entry name" value="Hemagglutinin_rpt"/>
</dbReference>
<feature type="domain" description="DUF6862" evidence="2">
    <location>
        <begin position="1961"/>
        <end position="2018"/>
    </location>
</feature>
<evidence type="ECO:0000256" key="1">
    <source>
        <dbReference type="SAM" id="MobiDB-lite"/>
    </source>
</evidence>
<reference evidence="3 4" key="1">
    <citation type="submission" date="2019-10" db="EMBL/GenBank/DDBJ databases">
        <title>Three novel species isolated from a subtropical stream in China.</title>
        <authorList>
            <person name="Lu H."/>
        </authorList>
    </citation>
    <scope>NUCLEOTIDE SEQUENCE [LARGE SCALE GENOMIC DNA]</scope>
    <source>
        <strain evidence="3 4">FT13W</strain>
    </source>
</reference>
<evidence type="ECO:0000313" key="3">
    <source>
        <dbReference type="EMBL" id="KAB8059653.1"/>
    </source>
</evidence>
<keyword evidence="4" id="KW-1185">Reference proteome</keyword>
<dbReference type="Pfam" id="PF21726">
    <property type="entry name" value="DUF6862"/>
    <property type="match status" value="1"/>
</dbReference>
<feature type="non-terminal residue" evidence="3">
    <location>
        <position position="1"/>
    </location>
</feature>
<feature type="region of interest" description="Disordered" evidence="1">
    <location>
        <begin position="1001"/>
        <end position="1021"/>
    </location>
</feature>
<accession>A0A6I1HM89</accession>